<dbReference type="Proteomes" id="UP000078397">
    <property type="component" value="Unassembled WGS sequence"/>
</dbReference>
<feature type="compositionally biased region" description="Basic and acidic residues" evidence="1">
    <location>
        <begin position="70"/>
        <end position="79"/>
    </location>
</feature>
<evidence type="ECO:0000256" key="1">
    <source>
        <dbReference type="SAM" id="MobiDB-lite"/>
    </source>
</evidence>
<proteinExistence type="predicted"/>
<feature type="region of interest" description="Disordered" evidence="1">
    <location>
        <begin position="70"/>
        <end position="104"/>
    </location>
</feature>
<dbReference type="KEGG" id="pchm:VFPPC_15058"/>
<dbReference type="GeneID" id="28856805"/>
<feature type="compositionally biased region" description="Polar residues" evidence="1">
    <location>
        <begin position="86"/>
        <end position="104"/>
    </location>
</feature>
<keyword evidence="3" id="KW-1185">Reference proteome</keyword>
<comment type="caution">
    <text evidence="2">The sequence shown here is derived from an EMBL/GenBank/DDBJ whole genome shotgun (WGS) entry which is preliminary data.</text>
</comment>
<sequence>MVCLFINDDSFAKSKGAVPLPSARESAREREPRVLVKSQHSGQMPSPRHPLVRLRSGVQMRAIKIDLRLHHESPVDKSPHAMPGTQFDQTRTRQGSTEHGGVTN</sequence>
<dbReference type="RefSeq" id="XP_018148140.1">
    <property type="nucleotide sequence ID" value="XM_018292811.1"/>
</dbReference>
<gene>
    <name evidence="2" type="ORF">VFPPC_15058</name>
</gene>
<dbReference type="EMBL" id="LSBJ02000001">
    <property type="protein sequence ID" value="OAQ72057.1"/>
    <property type="molecule type" value="Genomic_DNA"/>
</dbReference>
<reference evidence="2 3" key="1">
    <citation type="journal article" date="2016" name="PLoS Pathog.">
        <title>Biosynthesis of antibiotic leucinostatins in bio-control fungus Purpureocillium lilacinum and their inhibition on phytophthora revealed by genome mining.</title>
        <authorList>
            <person name="Wang G."/>
            <person name="Liu Z."/>
            <person name="Lin R."/>
            <person name="Li E."/>
            <person name="Mao Z."/>
            <person name="Ling J."/>
            <person name="Yang Y."/>
            <person name="Yin W.B."/>
            <person name="Xie B."/>
        </authorList>
    </citation>
    <scope>NUCLEOTIDE SEQUENCE [LARGE SCALE GENOMIC DNA]</scope>
    <source>
        <strain evidence="2">170</strain>
    </source>
</reference>
<feature type="region of interest" description="Disordered" evidence="1">
    <location>
        <begin position="14"/>
        <end position="50"/>
    </location>
</feature>
<name>A0A179G2T0_METCM</name>
<evidence type="ECO:0000313" key="3">
    <source>
        <dbReference type="Proteomes" id="UP000078397"/>
    </source>
</evidence>
<protein>
    <submittedName>
        <fullName evidence="2">Uncharacterized protein</fullName>
    </submittedName>
</protein>
<feature type="compositionally biased region" description="Basic and acidic residues" evidence="1">
    <location>
        <begin position="25"/>
        <end position="34"/>
    </location>
</feature>
<accession>A0A179G2T0</accession>
<dbReference type="AlphaFoldDB" id="A0A179G2T0"/>
<evidence type="ECO:0000313" key="2">
    <source>
        <dbReference type="EMBL" id="OAQ72057.1"/>
    </source>
</evidence>
<organism evidence="2 3">
    <name type="scientific">Pochonia chlamydosporia 170</name>
    <dbReference type="NCBI Taxonomy" id="1380566"/>
    <lineage>
        <taxon>Eukaryota</taxon>
        <taxon>Fungi</taxon>
        <taxon>Dikarya</taxon>
        <taxon>Ascomycota</taxon>
        <taxon>Pezizomycotina</taxon>
        <taxon>Sordariomycetes</taxon>
        <taxon>Hypocreomycetidae</taxon>
        <taxon>Hypocreales</taxon>
        <taxon>Clavicipitaceae</taxon>
        <taxon>Pochonia</taxon>
    </lineage>
</organism>